<dbReference type="EMBL" id="FNBK01000016">
    <property type="protein sequence ID" value="SDG14490.1"/>
    <property type="molecule type" value="Genomic_DNA"/>
</dbReference>
<evidence type="ECO:0000313" key="2">
    <source>
        <dbReference type="EMBL" id="SDG14490.1"/>
    </source>
</evidence>
<reference evidence="3" key="1">
    <citation type="submission" date="2016-10" db="EMBL/GenBank/DDBJ databases">
        <authorList>
            <person name="Varghese N."/>
            <person name="Submissions S."/>
        </authorList>
    </citation>
    <scope>NUCLEOTIDE SEQUENCE [LARGE SCALE GENOMIC DNA]</scope>
    <source>
        <strain evidence="3">IBRC-M 10760</strain>
    </source>
</reference>
<protein>
    <submittedName>
        <fullName evidence="2">Uncharacterized protein</fullName>
    </submittedName>
</protein>
<proteinExistence type="predicted"/>
<dbReference type="RefSeq" id="WP_284731980.1">
    <property type="nucleotide sequence ID" value="NZ_FNBK01000016.1"/>
</dbReference>
<organism evidence="2 3">
    <name type="scientific">Halorientalis regularis</name>
    <dbReference type="NCBI Taxonomy" id="660518"/>
    <lineage>
        <taxon>Archaea</taxon>
        <taxon>Methanobacteriati</taxon>
        <taxon>Methanobacteriota</taxon>
        <taxon>Stenosarchaea group</taxon>
        <taxon>Halobacteria</taxon>
        <taxon>Halobacteriales</taxon>
        <taxon>Haloarculaceae</taxon>
        <taxon>Halorientalis</taxon>
    </lineage>
</organism>
<dbReference type="PROSITE" id="PS51318">
    <property type="entry name" value="TAT"/>
    <property type="match status" value="1"/>
</dbReference>
<dbReference type="AlphaFoldDB" id="A0A1G7RXG1"/>
<sequence>MNDRTQRAAMDVSTKTTTRRRLLGNAVGIGVGAAAIPAVSGVAAAHFPTQLDIDIQPQNEDNFIDLAEHDSVSVAVHPTEYLNGDGERETFDPTEEAVRYRFGSRFDLQDGGGARPAGDGDVTEIESGHGESDESLVLEFPVEDTGLDGSEEAAWLYWERDDSGEHGLAGVDSLRVYGGEQSNTALLRLFRRFLE</sequence>
<feature type="region of interest" description="Disordered" evidence="1">
    <location>
        <begin position="109"/>
        <end position="133"/>
    </location>
</feature>
<evidence type="ECO:0000256" key="1">
    <source>
        <dbReference type="SAM" id="MobiDB-lite"/>
    </source>
</evidence>
<evidence type="ECO:0000313" key="3">
    <source>
        <dbReference type="Proteomes" id="UP000199076"/>
    </source>
</evidence>
<keyword evidence="3" id="KW-1185">Reference proteome</keyword>
<dbReference type="Proteomes" id="UP000199076">
    <property type="component" value="Unassembled WGS sequence"/>
</dbReference>
<name>A0A1G7RXG1_9EURY</name>
<accession>A0A1G7RXG1</accession>
<gene>
    <name evidence="2" type="ORF">SAMN05216218_11641</name>
</gene>
<dbReference type="InterPro" id="IPR006311">
    <property type="entry name" value="TAT_signal"/>
</dbReference>